<feature type="region of interest" description="Disordered" evidence="1">
    <location>
        <begin position="1"/>
        <end position="270"/>
    </location>
</feature>
<dbReference type="Pfam" id="PF12572">
    <property type="entry name" value="DUF3752"/>
    <property type="match status" value="1"/>
</dbReference>
<dbReference type="EMBL" id="MCFC01000027">
    <property type="protein sequence ID" value="ORY29115.1"/>
    <property type="molecule type" value="Genomic_DNA"/>
</dbReference>
<feature type="compositionally biased region" description="Basic and acidic residues" evidence="1">
    <location>
        <begin position="219"/>
        <end position="241"/>
    </location>
</feature>
<feature type="compositionally biased region" description="Polar residues" evidence="1">
    <location>
        <begin position="160"/>
        <end position="179"/>
    </location>
</feature>
<gene>
    <name evidence="3" type="ORF">BCR39DRAFT_481854</name>
</gene>
<dbReference type="InterPro" id="IPR022226">
    <property type="entry name" value="DUF3752"/>
</dbReference>
<comment type="caution">
    <text evidence="3">The sequence shown here is derived from an EMBL/GenBank/DDBJ whole genome shotgun (WGS) entry which is preliminary data.</text>
</comment>
<dbReference type="OrthoDB" id="73491at2759"/>
<name>A0A1Y2B4U8_9TREE</name>
<dbReference type="InterPro" id="IPR046331">
    <property type="entry name" value="GPAM1-like"/>
</dbReference>
<dbReference type="PANTHER" id="PTHR46370:SF1">
    <property type="entry name" value="GPALPP MOTIFS-CONTAINING PROTEIN 1"/>
    <property type="match status" value="1"/>
</dbReference>
<sequence>MPGIGPSLPPHLAHLASRSTTPPALPAVGSDSEDDADDFGPALPPHLAARRAAGPSRPSPSPDASSSRPPPNTSSSTRPIVTRPTYDDDDDDDVIGPVPIPEALAPQKSAVEEFREREERMRKAKEEESKPKKREREEWMLVPPTAGPLASVNPLAKRPTQFSRSTRDPSTVETSSIWTETPAEKAQRIADEVAGIQRPVKQQKVGEGKGAVDGSLGEEAERRRRDYEIRLGVEKHNRDSRGQSLLDSHAAKKAKQASSKDDPPAIWDHARDMGITGRLLNDQERQAKIRDARNLNDRFGHSKRGAYDM</sequence>
<evidence type="ECO:0000259" key="2">
    <source>
        <dbReference type="Pfam" id="PF12572"/>
    </source>
</evidence>
<protein>
    <recommendedName>
        <fullName evidence="2">DUF3752 domain-containing protein</fullName>
    </recommendedName>
</protein>
<accession>A0A1Y2B4U8</accession>
<feature type="domain" description="DUF3752" evidence="2">
    <location>
        <begin position="143"/>
        <end position="300"/>
    </location>
</feature>
<feature type="compositionally biased region" description="Low complexity" evidence="1">
    <location>
        <begin position="45"/>
        <end position="79"/>
    </location>
</feature>
<feature type="compositionally biased region" description="Basic and acidic residues" evidence="1">
    <location>
        <begin position="182"/>
        <end position="191"/>
    </location>
</feature>
<dbReference type="Proteomes" id="UP000193986">
    <property type="component" value="Unassembled WGS sequence"/>
</dbReference>
<evidence type="ECO:0000313" key="3">
    <source>
        <dbReference type="EMBL" id="ORY29115.1"/>
    </source>
</evidence>
<feature type="compositionally biased region" description="Basic and acidic residues" evidence="1">
    <location>
        <begin position="110"/>
        <end position="139"/>
    </location>
</feature>
<evidence type="ECO:0000313" key="4">
    <source>
        <dbReference type="Proteomes" id="UP000193986"/>
    </source>
</evidence>
<dbReference type="PANTHER" id="PTHR46370">
    <property type="entry name" value="GPALPP MOTIFS-CONTAINING PROTEIN 1"/>
    <property type="match status" value="1"/>
</dbReference>
<keyword evidence="4" id="KW-1185">Reference proteome</keyword>
<reference evidence="3 4" key="1">
    <citation type="submission" date="2016-07" db="EMBL/GenBank/DDBJ databases">
        <title>Pervasive Adenine N6-methylation of Active Genes in Fungi.</title>
        <authorList>
            <consortium name="DOE Joint Genome Institute"/>
            <person name="Mondo S.J."/>
            <person name="Dannebaum R.O."/>
            <person name="Kuo R.C."/>
            <person name="Labutti K."/>
            <person name="Haridas S."/>
            <person name="Kuo A."/>
            <person name="Salamov A."/>
            <person name="Ahrendt S.R."/>
            <person name="Lipzen A."/>
            <person name="Sullivan W."/>
            <person name="Andreopoulos W.B."/>
            <person name="Clum A."/>
            <person name="Lindquist E."/>
            <person name="Daum C."/>
            <person name="Ramamoorthy G.K."/>
            <person name="Gryganskyi A."/>
            <person name="Culley D."/>
            <person name="Magnuson J.K."/>
            <person name="James T.Y."/>
            <person name="O'Malley M.A."/>
            <person name="Stajich J.E."/>
            <person name="Spatafora J.W."/>
            <person name="Visel A."/>
            <person name="Grigoriev I.V."/>
        </authorList>
    </citation>
    <scope>NUCLEOTIDE SEQUENCE [LARGE SCALE GENOMIC DNA]</scope>
    <source>
        <strain evidence="3 4">68-887.2</strain>
    </source>
</reference>
<feature type="region of interest" description="Disordered" evidence="1">
    <location>
        <begin position="287"/>
        <end position="309"/>
    </location>
</feature>
<dbReference type="InParanoid" id="A0A1Y2B4U8"/>
<proteinExistence type="predicted"/>
<dbReference type="AlphaFoldDB" id="A0A1Y2B4U8"/>
<organism evidence="3 4">
    <name type="scientific">Naematelia encephala</name>
    <dbReference type="NCBI Taxonomy" id="71784"/>
    <lineage>
        <taxon>Eukaryota</taxon>
        <taxon>Fungi</taxon>
        <taxon>Dikarya</taxon>
        <taxon>Basidiomycota</taxon>
        <taxon>Agaricomycotina</taxon>
        <taxon>Tremellomycetes</taxon>
        <taxon>Tremellales</taxon>
        <taxon>Naemateliaceae</taxon>
        <taxon>Naematelia</taxon>
    </lineage>
</organism>
<evidence type="ECO:0000256" key="1">
    <source>
        <dbReference type="SAM" id="MobiDB-lite"/>
    </source>
</evidence>
<feature type="compositionally biased region" description="Basic and acidic residues" evidence="1">
    <location>
        <begin position="258"/>
        <end position="270"/>
    </location>
</feature>